<comment type="similarity">
    <text evidence="1">Belongs to the AHA1 family.</text>
</comment>
<gene>
    <name evidence="3" type="ORF">HNQ71_005228</name>
</gene>
<name>A0A841PIQ9_9HYPH</name>
<feature type="domain" description="Activator of Hsp90 ATPase homologue 1/2-like C-terminal" evidence="2">
    <location>
        <begin position="28"/>
        <end position="152"/>
    </location>
</feature>
<evidence type="ECO:0000313" key="3">
    <source>
        <dbReference type="EMBL" id="MBB6412538.1"/>
    </source>
</evidence>
<sequence>MTDRHAENGYGVLTEPATLTIERLLPGPAERIWGYITDSDLRRQWLAAGPMGSEAGSPFELTWRNDELTDPAGERPPGFPTVHSMPGEIIEIDPPHRLVITWGSTGGVTFDLAPQGKDVLLTIVHRRLGDRSLMLNIAPGWHMHLDILAARLRGEQPEPFWDGWTRLRLDYDRRLPA</sequence>
<comment type="caution">
    <text evidence="3">The sequence shown here is derived from an EMBL/GenBank/DDBJ whole genome shotgun (WGS) entry which is preliminary data.</text>
</comment>
<evidence type="ECO:0000313" key="4">
    <source>
        <dbReference type="Proteomes" id="UP000556329"/>
    </source>
</evidence>
<dbReference type="Proteomes" id="UP000556329">
    <property type="component" value="Unassembled WGS sequence"/>
</dbReference>
<organism evidence="3 4">
    <name type="scientific">Mesorhizobium sangaii</name>
    <dbReference type="NCBI Taxonomy" id="505389"/>
    <lineage>
        <taxon>Bacteria</taxon>
        <taxon>Pseudomonadati</taxon>
        <taxon>Pseudomonadota</taxon>
        <taxon>Alphaproteobacteria</taxon>
        <taxon>Hyphomicrobiales</taxon>
        <taxon>Phyllobacteriaceae</taxon>
        <taxon>Mesorhizobium</taxon>
    </lineage>
</organism>
<proteinExistence type="inferred from homology"/>
<dbReference type="Gene3D" id="3.30.530.20">
    <property type="match status" value="1"/>
</dbReference>
<dbReference type="Pfam" id="PF08327">
    <property type="entry name" value="AHSA1"/>
    <property type="match status" value="1"/>
</dbReference>
<dbReference type="InterPro" id="IPR023393">
    <property type="entry name" value="START-like_dom_sf"/>
</dbReference>
<dbReference type="InterPro" id="IPR013538">
    <property type="entry name" value="ASHA1/2-like_C"/>
</dbReference>
<dbReference type="AlphaFoldDB" id="A0A841PIQ9"/>
<keyword evidence="4" id="KW-1185">Reference proteome</keyword>
<reference evidence="3 4" key="1">
    <citation type="submission" date="2020-08" db="EMBL/GenBank/DDBJ databases">
        <title>Genomic Encyclopedia of Type Strains, Phase IV (KMG-IV): sequencing the most valuable type-strain genomes for metagenomic binning, comparative biology and taxonomic classification.</title>
        <authorList>
            <person name="Goeker M."/>
        </authorList>
    </citation>
    <scope>NUCLEOTIDE SEQUENCE [LARGE SCALE GENOMIC DNA]</scope>
    <source>
        <strain evidence="3 4">DSM 100039</strain>
    </source>
</reference>
<evidence type="ECO:0000256" key="1">
    <source>
        <dbReference type="ARBA" id="ARBA00006817"/>
    </source>
</evidence>
<protein>
    <submittedName>
        <fullName evidence="3">Uncharacterized protein YndB with AHSA1/START domain</fullName>
    </submittedName>
</protein>
<dbReference type="CDD" id="cd08899">
    <property type="entry name" value="SRPBCC_CalC_Aha1-like_6"/>
    <property type="match status" value="1"/>
</dbReference>
<accession>A0A841PIQ9</accession>
<evidence type="ECO:0000259" key="2">
    <source>
        <dbReference type="Pfam" id="PF08327"/>
    </source>
</evidence>
<dbReference type="SUPFAM" id="SSF55961">
    <property type="entry name" value="Bet v1-like"/>
    <property type="match status" value="1"/>
</dbReference>
<dbReference type="RefSeq" id="WP_184875544.1">
    <property type="nucleotide sequence ID" value="NZ_JACHEF010000005.1"/>
</dbReference>
<dbReference type="EMBL" id="JACHEF010000005">
    <property type="protein sequence ID" value="MBB6412538.1"/>
    <property type="molecule type" value="Genomic_DNA"/>
</dbReference>